<accession>A0A644V6H4</accession>
<evidence type="ECO:0000259" key="2">
    <source>
        <dbReference type="Pfam" id="PF03061"/>
    </source>
</evidence>
<protein>
    <submittedName>
        <fullName evidence="3">Putative esterase</fullName>
        <ecNumber evidence="3">3.1.2.-</ecNumber>
    </submittedName>
</protein>
<organism evidence="3">
    <name type="scientific">bioreactor metagenome</name>
    <dbReference type="NCBI Taxonomy" id="1076179"/>
    <lineage>
        <taxon>unclassified sequences</taxon>
        <taxon>metagenomes</taxon>
        <taxon>ecological metagenomes</taxon>
    </lineage>
</organism>
<dbReference type="InterPro" id="IPR003736">
    <property type="entry name" value="PAAI_dom"/>
</dbReference>
<dbReference type="Pfam" id="PF03061">
    <property type="entry name" value="4HBT"/>
    <property type="match status" value="1"/>
</dbReference>
<evidence type="ECO:0000313" key="3">
    <source>
        <dbReference type="EMBL" id="MPL86946.1"/>
    </source>
</evidence>
<reference evidence="3" key="1">
    <citation type="submission" date="2019-08" db="EMBL/GenBank/DDBJ databases">
        <authorList>
            <person name="Kucharzyk K."/>
            <person name="Murdoch R.W."/>
            <person name="Higgins S."/>
            <person name="Loffler F."/>
        </authorList>
    </citation>
    <scope>NUCLEOTIDE SEQUENCE</scope>
</reference>
<name>A0A644V6H4_9ZZZZ</name>
<dbReference type="SUPFAM" id="SSF54637">
    <property type="entry name" value="Thioesterase/thiol ester dehydrase-isomerase"/>
    <property type="match status" value="1"/>
</dbReference>
<comment type="caution">
    <text evidence="3">The sequence shown here is derived from an EMBL/GenBank/DDBJ whole genome shotgun (WGS) entry which is preliminary data.</text>
</comment>
<dbReference type="CDD" id="cd03443">
    <property type="entry name" value="PaaI_thioesterase"/>
    <property type="match status" value="1"/>
</dbReference>
<dbReference type="EC" id="3.1.2.-" evidence="3"/>
<evidence type="ECO:0000256" key="1">
    <source>
        <dbReference type="ARBA" id="ARBA00022801"/>
    </source>
</evidence>
<keyword evidence="1 3" id="KW-0378">Hydrolase</keyword>
<dbReference type="InterPro" id="IPR029069">
    <property type="entry name" value="HotDog_dom_sf"/>
</dbReference>
<dbReference type="InterPro" id="IPR006683">
    <property type="entry name" value="Thioestr_dom"/>
</dbReference>
<proteinExistence type="predicted"/>
<dbReference type="GO" id="GO:0061522">
    <property type="term" value="F:1,4-dihydroxy-2-naphthoyl-CoA thioesterase activity"/>
    <property type="evidence" value="ECO:0007669"/>
    <property type="project" value="TreeGrafter"/>
</dbReference>
<gene>
    <name evidence="3" type="ORF">SDC9_32933</name>
</gene>
<dbReference type="PANTHER" id="PTHR43240">
    <property type="entry name" value="1,4-DIHYDROXY-2-NAPHTHOYL-COA THIOESTERASE 1"/>
    <property type="match status" value="1"/>
</dbReference>
<sequence length="142" mass="15323">MLTNMSLEAMNAMSAGTLMEQLGIIYTEVGPDYICGTMPVDHRTVQPAGLLHGGASAALAETLGSMGSVAIMGRKHAIVGIEINANHIRKVKEGHVHGKATLVMRSRRLHIWEVKIHNDAGALVCLSRLTIMVIEQEENKGE</sequence>
<dbReference type="EMBL" id="VSSQ01000230">
    <property type="protein sequence ID" value="MPL86946.1"/>
    <property type="molecule type" value="Genomic_DNA"/>
</dbReference>
<dbReference type="NCBIfam" id="TIGR00369">
    <property type="entry name" value="unchar_dom_1"/>
    <property type="match status" value="1"/>
</dbReference>
<feature type="domain" description="Thioesterase" evidence="2">
    <location>
        <begin position="49"/>
        <end position="125"/>
    </location>
</feature>
<dbReference type="GO" id="GO:0005829">
    <property type="term" value="C:cytosol"/>
    <property type="evidence" value="ECO:0007669"/>
    <property type="project" value="TreeGrafter"/>
</dbReference>
<dbReference type="PANTHER" id="PTHR43240:SF5">
    <property type="entry name" value="1,4-DIHYDROXY-2-NAPHTHOYL-COA THIOESTERASE 1"/>
    <property type="match status" value="1"/>
</dbReference>
<dbReference type="Gene3D" id="3.10.129.10">
    <property type="entry name" value="Hotdog Thioesterase"/>
    <property type="match status" value="1"/>
</dbReference>
<dbReference type="AlphaFoldDB" id="A0A644V6H4"/>